<dbReference type="EMBL" id="LCTW02000013">
    <property type="protein sequence ID" value="KXX82522.1"/>
    <property type="molecule type" value="Genomic_DNA"/>
</dbReference>
<reference evidence="2 3" key="1">
    <citation type="journal article" date="2016" name="Genome Announc.">
        <title>Genome Sequence of Madurella mycetomatis mm55, Isolated from a Human Mycetoma Case in Sudan.</title>
        <authorList>
            <person name="Smit S."/>
            <person name="Derks M.F."/>
            <person name="Bervoets S."/>
            <person name="Fahal A."/>
            <person name="van Leeuwen W."/>
            <person name="van Belkum A."/>
            <person name="van de Sande W.W."/>
        </authorList>
    </citation>
    <scope>NUCLEOTIDE SEQUENCE [LARGE SCALE GENOMIC DNA]</scope>
    <source>
        <strain evidence="3">mm55</strain>
    </source>
</reference>
<organism evidence="2 3">
    <name type="scientific">Madurella mycetomatis</name>
    <dbReference type="NCBI Taxonomy" id="100816"/>
    <lineage>
        <taxon>Eukaryota</taxon>
        <taxon>Fungi</taxon>
        <taxon>Dikarya</taxon>
        <taxon>Ascomycota</taxon>
        <taxon>Pezizomycotina</taxon>
        <taxon>Sordariomycetes</taxon>
        <taxon>Sordariomycetidae</taxon>
        <taxon>Sordariales</taxon>
        <taxon>Sordariales incertae sedis</taxon>
        <taxon>Madurella</taxon>
    </lineage>
</organism>
<dbReference type="STRING" id="100816.A0A175WG55"/>
<dbReference type="VEuPathDB" id="FungiDB:MMYC01_201232"/>
<keyword evidence="1" id="KW-0732">Signal</keyword>
<dbReference type="Pfam" id="PF18951">
    <property type="entry name" value="DUF5695"/>
    <property type="match status" value="1"/>
</dbReference>
<dbReference type="Proteomes" id="UP000078237">
    <property type="component" value="Unassembled WGS sequence"/>
</dbReference>
<gene>
    <name evidence="2" type="ORF">MMYC01_201232</name>
</gene>
<keyword evidence="3" id="KW-1185">Reference proteome</keyword>
<evidence type="ECO:0000313" key="3">
    <source>
        <dbReference type="Proteomes" id="UP000078237"/>
    </source>
</evidence>
<dbReference type="AlphaFoldDB" id="A0A175WG55"/>
<protein>
    <submittedName>
        <fullName evidence="2">Uncharacterized protein</fullName>
    </submittedName>
</protein>
<comment type="caution">
    <text evidence="2">The sequence shown here is derived from an EMBL/GenBank/DDBJ whole genome shotgun (WGS) entry which is preliminary data.</text>
</comment>
<evidence type="ECO:0000256" key="1">
    <source>
        <dbReference type="SAM" id="SignalP"/>
    </source>
</evidence>
<dbReference type="InterPro" id="IPR043750">
    <property type="entry name" value="DUF5695"/>
</dbReference>
<feature type="chain" id="PRO_5008044017" evidence="1">
    <location>
        <begin position="21"/>
        <end position="895"/>
    </location>
</feature>
<evidence type="ECO:0000313" key="2">
    <source>
        <dbReference type="EMBL" id="KXX82522.1"/>
    </source>
</evidence>
<sequence length="895" mass="99055">MVQGTQFLLFALSVPWLAAGQDNLGLSNGYVNRSVKNFDVQILRDAQTLASLRPVGSSFDFLPLDYLPRRARNGQYHWGDLTLRYRELGMMDWVDINSATARKSVTSLRTDALSAANMAPTLPESLPLNITREWIDVDGDLGLRFTLSNSGKVAVEIGSLGLPAEFNSILTGRTAEEIQQKCSLADPYIGMHGGYIRVVPIRGTGAALVVTALGDTPFEAWRNLAETGYPDTWYGSQTFEGFYEWQVLSKAWATKEWASREPWNPPTSRVLQPGESFTVGVRFSLARGGVREIDETLVSTGTPVVTGVPGYIVPRGSVAHISIRLPANLSTISFNVDPPSALRVTRTAGGLYQIAPDNDAWGRARLSISYSDERVQTVHYWITKPAGEAVADLGQFLTTNQWFNDTSDPFGRAPSVMSYDYESRSIVTQDNRVWIAGLSDEGGAGSFLAAAMKQAVQPHVDEVARLEQFVDRVLWGKLQDNDFTVRKSLFFYQPSLVPGFSYNRGFDWNTWMSWDRRQAYSTDRAYNYVHVAATYWALYRAGRAYPDLLTRRTWEWYLDQAYETVMKCMTGNVGYSRDGLMGETVFGEILADLKREGRATQVTAFEESMRARARRWDAVTVPFGSEMAWDSTGQEGVYYWSRYFGYNATAVKTLNTVLGYDPTVPHWGWNGNARRYWDNVYGGKLRRIERQIHHYGSALNALVLLSAFRSDPSDNYLLRVGYGGVTGALSNINQEGFASASFHSWPDTLQWDGYSGDYGPNFVGLALGSGTYLVEDVEAGGLAVYGGNLTTADGVSTVYTKDAFHRRVFVGPLGLLVTIDAGVILDFTYRATDKTVSLTLSQREGGPKAASSVIWLEKTVGTGNFTVTSPSLAQARLGWKVLLDTTPVAIVIGPA</sequence>
<feature type="signal peptide" evidence="1">
    <location>
        <begin position="1"/>
        <end position="20"/>
    </location>
</feature>
<accession>A0A175WG55</accession>
<proteinExistence type="predicted"/>
<name>A0A175WG55_9PEZI</name>
<dbReference type="OrthoDB" id="2730619at2759"/>